<proteinExistence type="predicted"/>
<dbReference type="HOGENOM" id="CLU_3000611_0_0_1"/>
<sequence>MPAPAPKYYIKLMDTDEEIAVMLAREKDAAIRLAAAVGASAHGVGCVTSNLASRNSH</sequence>
<keyword evidence="2" id="KW-1185">Reference proteome</keyword>
<evidence type="ECO:0000313" key="1">
    <source>
        <dbReference type="EMBL" id="ETI44439.1"/>
    </source>
</evidence>
<evidence type="ECO:0000313" key="2">
    <source>
        <dbReference type="Proteomes" id="UP000018721"/>
    </source>
</evidence>
<accession>V9EYW4</accession>
<comment type="caution">
    <text evidence="1">The sequence shown here is derived from an EMBL/GenBank/DDBJ whole genome shotgun (WGS) entry which is preliminary data.</text>
</comment>
<dbReference type="Proteomes" id="UP000018721">
    <property type="component" value="Unassembled WGS sequence"/>
</dbReference>
<organism evidence="1 2">
    <name type="scientific">Phytophthora nicotianae P1569</name>
    <dbReference type="NCBI Taxonomy" id="1317065"/>
    <lineage>
        <taxon>Eukaryota</taxon>
        <taxon>Sar</taxon>
        <taxon>Stramenopiles</taxon>
        <taxon>Oomycota</taxon>
        <taxon>Peronosporomycetes</taxon>
        <taxon>Peronosporales</taxon>
        <taxon>Peronosporaceae</taxon>
        <taxon>Phytophthora</taxon>
    </lineage>
</organism>
<dbReference type="EMBL" id="ANIZ01001839">
    <property type="protein sequence ID" value="ETI44439.1"/>
    <property type="molecule type" value="Genomic_DNA"/>
</dbReference>
<dbReference type="AlphaFoldDB" id="V9EYW4"/>
<name>V9EYW4_PHYNI</name>
<gene>
    <name evidence="1" type="ORF">F443_10859</name>
</gene>
<protein>
    <submittedName>
        <fullName evidence="1">Uncharacterized protein</fullName>
    </submittedName>
</protein>
<reference evidence="1 2" key="1">
    <citation type="submission" date="2013-11" db="EMBL/GenBank/DDBJ databases">
        <title>The Genome Sequence of Phytophthora parasitica P1569.</title>
        <authorList>
            <consortium name="The Broad Institute Genomics Platform"/>
            <person name="Russ C."/>
            <person name="Tyler B."/>
            <person name="Panabieres F."/>
            <person name="Shan W."/>
            <person name="Tripathy S."/>
            <person name="Grunwald N."/>
            <person name="Machado M."/>
            <person name="Johnson C.S."/>
            <person name="Arredondo F."/>
            <person name="Hong C."/>
            <person name="Coffey M."/>
            <person name="Young S.K."/>
            <person name="Zeng Q."/>
            <person name="Gargeya S."/>
            <person name="Fitzgerald M."/>
            <person name="Abouelleil A."/>
            <person name="Alvarado L."/>
            <person name="Chapman S.B."/>
            <person name="Gainer-Dewar J."/>
            <person name="Goldberg J."/>
            <person name="Griggs A."/>
            <person name="Gujja S."/>
            <person name="Hansen M."/>
            <person name="Howarth C."/>
            <person name="Imamovic A."/>
            <person name="Ireland A."/>
            <person name="Larimer J."/>
            <person name="McCowan C."/>
            <person name="Murphy C."/>
            <person name="Pearson M."/>
            <person name="Poon T.W."/>
            <person name="Priest M."/>
            <person name="Roberts A."/>
            <person name="Saif S."/>
            <person name="Shea T."/>
            <person name="Sykes S."/>
            <person name="Wortman J."/>
            <person name="Nusbaum C."/>
            <person name="Birren B."/>
        </authorList>
    </citation>
    <scope>NUCLEOTIDE SEQUENCE [LARGE SCALE GENOMIC DNA]</scope>
    <source>
        <strain evidence="1 2">P1569</strain>
    </source>
</reference>